<dbReference type="GO" id="GO:0003735">
    <property type="term" value="F:structural constituent of ribosome"/>
    <property type="evidence" value="ECO:0007669"/>
    <property type="project" value="InterPro"/>
</dbReference>
<dbReference type="GO" id="GO:0005737">
    <property type="term" value="C:cytoplasm"/>
    <property type="evidence" value="ECO:0007669"/>
    <property type="project" value="UniProtKB-ARBA"/>
</dbReference>
<evidence type="ECO:0000256" key="2">
    <source>
        <dbReference type="ARBA" id="ARBA00022980"/>
    </source>
</evidence>
<name>A0A928TV26_UNCKA</name>
<dbReference type="InterPro" id="IPR038584">
    <property type="entry name" value="Ribosomal_bL33_sf"/>
</dbReference>
<evidence type="ECO:0000256" key="3">
    <source>
        <dbReference type="ARBA" id="ARBA00023274"/>
    </source>
</evidence>
<dbReference type="GO" id="GO:0005840">
    <property type="term" value="C:ribosome"/>
    <property type="evidence" value="ECO:0007669"/>
    <property type="project" value="UniProtKB-KW"/>
</dbReference>
<dbReference type="NCBIfam" id="TIGR01023">
    <property type="entry name" value="rpmG_bact"/>
    <property type="match status" value="1"/>
</dbReference>
<accession>A0A928TV26</accession>
<dbReference type="Gene3D" id="2.20.28.120">
    <property type="entry name" value="Ribosomal protein L33"/>
    <property type="match status" value="1"/>
</dbReference>
<evidence type="ECO:0000313" key="7">
    <source>
        <dbReference type="Proteomes" id="UP000710385"/>
    </source>
</evidence>
<dbReference type="Pfam" id="PF00471">
    <property type="entry name" value="Ribosomal_L33"/>
    <property type="match status" value="1"/>
</dbReference>
<dbReference type="InterPro" id="IPR011332">
    <property type="entry name" value="Ribosomal_zn-bd"/>
</dbReference>
<reference evidence="6" key="1">
    <citation type="submission" date="2020-05" db="EMBL/GenBank/DDBJ databases">
        <title>High-Quality Genomes of Partial-Nitritation/Anammox System by Hierarchical Clustering Based Hybrid Assembly.</title>
        <authorList>
            <person name="Liu L."/>
            <person name="Wang Y."/>
            <person name="Che Y."/>
            <person name="Chen Y."/>
            <person name="Xia Y."/>
            <person name="Luo R."/>
            <person name="Cheng S.H."/>
            <person name="Zheng C."/>
            <person name="Zhang T."/>
        </authorList>
    </citation>
    <scope>NUCLEOTIDE SEQUENCE</scope>
    <source>
        <strain evidence="6">H1_PAT1</strain>
    </source>
</reference>
<keyword evidence="3" id="KW-0687">Ribonucleoprotein</keyword>
<gene>
    <name evidence="6" type="primary">rpmG</name>
    <name evidence="6" type="ORF">HS096_00900</name>
</gene>
<evidence type="ECO:0000256" key="5">
    <source>
        <dbReference type="SAM" id="MobiDB-lite"/>
    </source>
</evidence>
<keyword evidence="2 6" id="KW-0689">Ribosomal protein</keyword>
<comment type="similarity">
    <text evidence="1">Belongs to the bacterial ribosomal protein bL33 family.</text>
</comment>
<organism evidence="6 7">
    <name type="scientific">candidate division WWE3 bacterium</name>
    <dbReference type="NCBI Taxonomy" id="2053526"/>
    <lineage>
        <taxon>Bacteria</taxon>
        <taxon>Katanobacteria</taxon>
    </lineage>
</organism>
<dbReference type="NCBIfam" id="NF001860">
    <property type="entry name" value="PRK00595.1"/>
    <property type="match status" value="1"/>
</dbReference>
<dbReference type="EMBL" id="JABTTY010000001">
    <property type="protein sequence ID" value="MBE7524945.1"/>
    <property type="molecule type" value="Genomic_DNA"/>
</dbReference>
<dbReference type="SUPFAM" id="SSF57829">
    <property type="entry name" value="Zn-binding ribosomal proteins"/>
    <property type="match status" value="1"/>
</dbReference>
<dbReference type="GO" id="GO:1990904">
    <property type="term" value="C:ribonucleoprotein complex"/>
    <property type="evidence" value="ECO:0007669"/>
    <property type="project" value="UniProtKB-KW"/>
</dbReference>
<sequence>MSQETLIKLESEGDEQGVGKGHILYSQKNKKKLKERLRLKKFNPIARKHTWYKETK</sequence>
<dbReference type="InterPro" id="IPR001705">
    <property type="entry name" value="Ribosomal_bL33"/>
</dbReference>
<comment type="caution">
    <text evidence="6">The sequence shown here is derived from an EMBL/GenBank/DDBJ whole genome shotgun (WGS) entry which is preliminary data.</text>
</comment>
<evidence type="ECO:0000256" key="1">
    <source>
        <dbReference type="ARBA" id="ARBA00007596"/>
    </source>
</evidence>
<proteinExistence type="inferred from homology"/>
<dbReference type="GO" id="GO:0006412">
    <property type="term" value="P:translation"/>
    <property type="evidence" value="ECO:0007669"/>
    <property type="project" value="InterPro"/>
</dbReference>
<evidence type="ECO:0000256" key="4">
    <source>
        <dbReference type="ARBA" id="ARBA00035176"/>
    </source>
</evidence>
<feature type="region of interest" description="Disordered" evidence="5">
    <location>
        <begin position="1"/>
        <end position="21"/>
    </location>
</feature>
<protein>
    <recommendedName>
        <fullName evidence="4">Large ribosomal subunit protein bL33</fullName>
    </recommendedName>
</protein>
<evidence type="ECO:0000313" key="6">
    <source>
        <dbReference type="EMBL" id="MBE7524945.1"/>
    </source>
</evidence>
<dbReference type="Proteomes" id="UP000710385">
    <property type="component" value="Unassembled WGS sequence"/>
</dbReference>
<dbReference type="AlphaFoldDB" id="A0A928TV26"/>